<accession>A0ABU0GIZ8</accession>
<comment type="caution">
    <text evidence="3">The sequence shown here is derived from an EMBL/GenBank/DDBJ whole genome shotgun (WGS) entry which is preliminary data.</text>
</comment>
<protein>
    <recommendedName>
        <fullName evidence="2">SAF domain-containing protein</fullName>
    </recommendedName>
</protein>
<dbReference type="Proteomes" id="UP001240250">
    <property type="component" value="Unassembled WGS sequence"/>
</dbReference>
<sequence>MSLLPTPPGPDPAARSASGAPPPLPVARPTPARRWRLLLWRSRALVAALCLGATAAAVVHAVRPPPPATVPVVVLTRDVPAGTTLTPDDVTVARVAPGAAPQRVVTTVPDAVGGVTAVALPASMPLAPALLVDAALTGPPGTVVTAVRLDDPAVAALLTPGLRVDLVAARPEGGHGRTVARRALVLPAPADGPAGAGGGLLGGVAAPDEAPPVVVALTPDEALAVAESSASSRLVAVVVP</sequence>
<dbReference type="Pfam" id="PF08666">
    <property type="entry name" value="SAF"/>
    <property type="match status" value="1"/>
</dbReference>
<organism evidence="3 4">
    <name type="scientific">Cellulomonas iranensis</name>
    <dbReference type="NCBI Taxonomy" id="76862"/>
    <lineage>
        <taxon>Bacteria</taxon>
        <taxon>Bacillati</taxon>
        <taxon>Actinomycetota</taxon>
        <taxon>Actinomycetes</taxon>
        <taxon>Micrococcales</taxon>
        <taxon>Cellulomonadaceae</taxon>
        <taxon>Cellulomonas</taxon>
    </lineage>
</organism>
<dbReference type="EMBL" id="JAUSVM010000001">
    <property type="protein sequence ID" value="MDQ0424522.1"/>
    <property type="molecule type" value="Genomic_DNA"/>
</dbReference>
<proteinExistence type="predicted"/>
<dbReference type="CDD" id="cd11614">
    <property type="entry name" value="SAF_CpaB_FlgA_like"/>
    <property type="match status" value="1"/>
</dbReference>
<name>A0ABU0GIZ8_9CELL</name>
<dbReference type="RefSeq" id="WP_070318579.1">
    <property type="nucleotide sequence ID" value="NZ_JAUSVM010000001.1"/>
</dbReference>
<dbReference type="Gene3D" id="3.90.1210.10">
    <property type="entry name" value="Antifreeze-like/N-acetylneuraminic acid synthase C-terminal domain"/>
    <property type="match status" value="1"/>
</dbReference>
<keyword evidence="4" id="KW-1185">Reference proteome</keyword>
<dbReference type="InterPro" id="IPR013974">
    <property type="entry name" value="SAF"/>
</dbReference>
<evidence type="ECO:0000313" key="3">
    <source>
        <dbReference type="EMBL" id="MDQ0424522.1"/>
    </source>
</evidence>
<feature type="compositionally biased region" description="Pro residues" evidence="1">
    <location>
        <begin position="1"/>
        <end position="11"/>
    </location>
</feature>
<evidence type="ECO:0000259" key="2">
    <source>
        <dbReference type="SMART" id="SM00858"/>
    </source>
</evidence>
<gene>
    <name evidence="3" type="ORF">JO380_000903</name>
</gene>
<feature type="domain" description="SAF" evidence="2">
    <location>
        <begin position="70"/>
        <end position="132"/>
    </location>
</feature>
<evidence type="ECO:0000313" key="4">
    <source>
        <dbReference type="Proteomes" id="UP001240250"/>
    </source>
</evidence>
<reference evidence="3 4" key="1">
    <citation type="submission" date="2023-07" db="EMBL/GenBank/DDBJ databases">
        <title>Sequencing the genomes of 1000 actinobacteria strains.</title>
        <authorList>
            <person name="Klenk H.-P."/>
        </authorList>
    </citation>
    <scope>NUCLEOTIDE SEQUENCE [LARGE SCALE GENOMIC DNA]</scope>
    <source>
        <strain evidence="3 4">DSM 14785</strain>
    </source>
</reference>
<evidence type="ECO:0000256" key="1">
    <source>
        <dbReference type="SAM" id="MobiDB-lite"/>
    </source>
</evidence>
<dbReference type="SMART" id="SM00858">
    <property type="entry name" value="SAF"/>
    <property type="match status" value="1"/>
</dbReference>
<feature type="region of interest" description="Disordered" evidence="1">
    <location>
        <begin position="1"/>
        <end position="28"/>
    </location>
</feature>